<evidence type="ECO:0000313" key="3">
    <source>
        <dbReference type="Proteomes" id="UP000275078"/>
    </source>
</evidence>
<keyword evidence="3" id="KW-1185">Reference proteome</keyword>
<feature type="compositionally biased region" description="Acidic residues" evidence="1">
    <location>
        <begin position="110"/>
        <end position="122"/>
    </location>
</feature>
<organism evidence="2 3">
    <name type="scientific">Ascobolus immersus RN42</name>
    <dbReference type="NCBI Taxonomy" id="1160509"/>
    <lineage>
        <taxon>Eukaryota</taxon>
        <taxon>Fungi</taxon>
        <taxon>Dikarya</taxon>
        <taxon>Ascomycota</taxon>
        <taxon>Pezizomycotina</taxon>
        <taxon>Pezizomycetes</taxon>
        <taxon>Pezizales</taxon>
        <taxon>Ascobolaceae</taxon>
        <taxon>Ascobolus</taxon>
    </lineage>
</organism>
<proteinExistence type="predicted"/>
<gene>
    <name evidence="2" type="ORF">BJ508DRAFT_337047</name>
</gene>
<protein>
    <submittedName>
        <fullName evidence="2">Uncharacterized protein</fullName>
    </submittedName>
</protein>
<name>A0A3N4H6M2_ASCIM</name>
<evidence type="ECO:0000256" key="1">
    <source>
        <dbReference type="SAM" id="MobiDB-lite"/>
    </source>
</evidence>
<feature type="compositionally biased region" description="Acidic residues" evidence="1">
    <location>
        <begin position="61"/>
        <end position="73"/>
    </location>
</feature>
<dbReference type="Proteomes" id="UP000275078">
    <property type="component" value="Unassembled WGS sequence"/>
</dbReference>
<reference evidence="2 3" key="1">
    <citation type="journal article" date="2018" name="Nat. Ecol. Evol.">
        <title>Pezizomycetes genomes reveal the molecular basis of ectomycorrhizal truffle lifestyle.</title>
        <authorList>
            <person name="Murat C."/>
            <person name="Payen T."/>
            <person name="Noel B."/>
            <person name="Kuo A."/>
            <person name="Morin E."/>
            <person name="Chen J."/>
            <person name="Kohler A."/>
            <person name="Krizsan K."/>
            <person name="Balestrini R."/>
            <person name="Da Silva C."/>
            <person name="Montanini B."/>
            <person name="Hainaut M."/>
            <person name="Levati E."/>
            <person name="Barry K.W."/>
            <person name="Belfiori B."/>
            <person name="Cichocki N."/>
            <person name="Clum A."/>
            <person name="Dockter R.B."/>
            <person name="Fauchery L."/>
            <person name="Guy J."/>
            <person name="Iotti M."/>
            <person name="Le Tacon F."/>
            <person name="Lindquist E.A."/>
            <person name="Lipzen A."/>
            <person name="Malagnac F."/>
            <person name="Mello A."/>
            <person name="Molinier V."/>
            <person name="Miyauchi S."/>
            <person name="Poulain J."/>
            <person name="Riccioni C."/>
            <person name="Rubini A."/>
            <person name="Sitrit Y."/>
            <person name="Splivallo R."/>
            <person name="Traeger S."/>
            <person name="Wang M."/>
            <person name="Zifcakova L."/>
            <person name="Wipf D."/>
            <person name="Zambonelli A."/>
            <person name="Paolocci F."/>
            <person name="Nowrousian M."/>
            <person name="Ottonello S."/>
            <person name="Baldrian P."/>
            <person name="Spatafora J.W."/>
            <person name="Henrissat B."/>
            <person name="Nagy L.G."/>
            <person name="Aury J.M."/>
            <person name="Wincker P."/>
            <person name="Grigoriev I.V."/>
            <person name="Bonfante P."/>
            <person name="Martin F.M."/>
        </authorList>
    </citation>
    <scope>NUCLEOTIDE SEQUENCE [LARGE SCALE GENOMIC DNA]</scope>
    <source>
        <strain evidence="2 3">RN42</strain>
    </source>
</reference>
<dbReference type="AlphaFoldDB" id="A0A3N4H6M2"/>
<feature type="region of interest" description="Disordered" evidence="1">
    <location>
        <begin position="57"/>
        <end position="81"/>
    </location>
</feature>
<dbReference type="EMBL" id="ML120242">
    <property type="protein sequence ID" value="RPA70575.1"/>
    <property type="molecule type" value="Genomic_DNA"/>
</dbReference>
<sequence length="438" mass="49958">MRELNLIQLAKDGKWRSEIQGVLQLYSNPADRRLAAKLNRMGLGDDVELELYRRQQKEMADDSGYEGEEEYEDEQRAIRKRMKQKERQALARARLANQDLKPSQLQAENSEAEEQDAEEQSDNDNLTPQERAICMPPVVPLFSKENLASETLHPLFSKALGPARATRWIGGKVRTTNKTVGDIAGLYKLPDLATAVRKFLLLNDPAYTTFEGNNQNLTSEHVKRFPAEIHTSINIRTDTVQSQEPFETLKAICSGPRRVGNLRECRNDCVLFRDIGLDGEDERGCPSMNEEDPDHVAPVTSLSDISEESQFGPYHFGRLHCLLKVQVPKPEWLTAFKILEGRGLDKDKYQSYKLAYVQAYIPLLQNGKSEMIPGPEVAKVRIDRAKHRGFRIMDISKLVRPAHLVQVHEDGEANWKNFSWIVNNRIDMGTWDLIYGED</sequence>
<evidence type="ECO:0000313" key="2">
    <source>
        <dbReference type="EMBL" id="RPA70575.1"/>
    </source>
</evidence>
<accession>A0A3N4H6M2</accession>
<feature type="region of interest" description="Disordered" evidence="1">
    <location>
        <begin position="97"/>
        <end position="128"/>
    </location>
</feature>